<dbReference type="PANTHER" id="PTHR30032">
    <property type="entry name" value="N-ACETYLMURAMOYL-L-ALANINE AMIDASE-RELATED"/>
    <property type="match status" value="1"/>
</dbReference>
<evidence type="ECO:0000256" key="1">
    <source>
        <dbReference type="SAM" id="SignalP"/>
    </source>
</evidence>
<dbReference type="InterPro" id="IPR013783">
    <property type="entry name" value="Ig-like_fold"/>
</dbReference>
<reference evidence="2" key="1">
    <citation type="submission" date="2022-08" db="EMBL/GenBank/DDBJ databases">
        <title>The complete genome sequence of the thermophilic bacterium Laceyella sacchari FBKL4.010 reveals the basis for tetramethylpyrazine biosynthesis in Moutai-flavor Daqu.</title>
        <authorList>
            <person name="Li D."/>
            <person name="Huang W."/>
            <person name="Wang C."/>
            <person name="Qiu S."/>
        </authorList>
    </citation>
    <scope>NUCLEOTIDE SEQUENCE</scope>
    <source>
        <strain evidence="2">FBKL4.014</strain>
    </source>
</reference>
<dbReference type="PANTHER" id="PTHR30032:SF8">
    <property type="entry name" value="GERMINATION-SPECIFIC N-ACETYLMURAMOYL-L-ALANINE AMIDASE"/>
    <property type="match status" value="1"/>
</dbReference>
<evidence type="ECO:0000313" key="3">
    <source>
        <dbReference type="Proteomes" id="UP001058650"/>
    </source>
</evidence>
<keyword evidence="3" id="KW-1185">Reference proteome</keyword>
<keyword evidence="1" id="KW-0732">Signal</keyword>
<feature type="signal peptide" evidence="1">
    <location>
        <begin position="1"/>
        <end position="27"/>
    </location>
</feature>
<dbReference type="InterPro" id="IPR007253">
    <property type="entry name" value="Cell_wall-bd_2"/>
</dbReference>
<dbReference type="RefSeq" id="WP_158283226.1">
    <property type="nucleotide sequence ID" value="NZ_CP103866.1"/>
</dbReference>
<proteinExistence type="predicted"/>
<evidence type="ECO:0000313" key="2">
    <source>
        <dbReference type="EMBL" id="UWE04857.1"/>
    </source>
</evidence>
<protein>
    <submittedName>
        <fullName evidence="2">Cell wall-binding repeat-containing protein</fullName>
    </submittedName>
</protein>
<name>A0ABY5U5E0_LACSH</name>
<organism evidence="2 3">
    <name type="scientific">Laceyella sacchari</name>
    <name type="common">Thermoactinomyces thalpophilus</name>
    <dbReference type="NCBI Taxonomy" id="37482"/>
    <lineage>
        <taxon>Bacteria</taxon>
        <taxon>Bacillati</taxon>
        <taxon>Bacillota</taxon>
        <taxon>Bacilli</taxon>
        <taxon>Bacillales</taxon>
        <taxon>Thermoactinomycetaceae</taxon>
        <taxon>Laceyella</taxon>
    </lineage>
</organism>
<dbReference type="EMBL" id="CP103866">
    <property type="protein sequence ID" value="UWE04857.1"/>
    <property type="molecule type" value="Genomic_DNA"/>
</dbReference>
<dbReference type="Pfam" id="PF04122">
    <property type="entry name" value="CW_binding_2"/>
    <property type="match status" value="3"/>
</dbReference>
<accession>A0ABY5U5E0</accession>
<dbReference type="Gene3D" id="3.40.50.12090">
    <property type="match status" value="2"/>
</dbReference>
<dbReference type="Proteomes" id="UP001058650">
    <property type="component" value="Chromosome"/>
</dbReference>
<gene>
    <name evidence="2" type="ORF">NYR52_06960</name>
</gene>
<dbReference type="InterPro" id="IPR051922">
    <property type="entry name" value="Bact_Sporulation_Assoc"/>
</dbReference>
<sequence>MNNRTVRFILLCLMLIALIFPNTKVSAETSFITYSGSIDGKKLHVYKFATSSEGMVNIEDLGTSSSLITYQLVSEDSKTEYVSGDVLPAGTYLFKVNSDDTNTGKYSFKLSGIQFLGTPDNSLPTLNVTNPTGSLVRLSKGTSTINLTGSTNGTQASVSVNKVNYSLAGNFTKTVNLKYGLSTINFKAVNSNGNMVFESHQVIAPGYKRLDGTNRYAVSANISKEIDEFRGLEEVDKTIILSNDSAFADALSGVTIAAKEKAPILLTSATNGIPSEVKTEIERLKSNKAIILGGEGSVAVSTEDELRALGVTSIERITGTNRYEVATNIAKKIITQDTDTAFIASGESFPDALSVASIAGQLQIPLLTTNSSNLSAEVKTFLANNPQINHFVISGGSVSSTVENQLKTYGTVSRISGSNRFEVAENAANAFNIIPNTITVANGMDFPDALTGGVLSALSKGPLLLATPTSTPIETLRYFEKYSLDINNFYILGGTGSVSNDTINKLYPYIQ</sequence>
<dbReference type="Gene3D" id="2.60.40.10">
    <property type="entry name" value="Immunoglobulins"/>
    <property type="match status" value="1"/>
</dbReference>
<feature type="chain" id="PRO_5045386289" evidence="1">
    <location>
        <begin position="28"/>
        <end position="511"/>
    </location>
</feature>